<sequence length="345" mass="39606">MPQIKDLLEDLEFIRWVKKPDKDLNLYWERWIASNPDRIEDIKLAKQILLNLKFPAKTPSMETKREVLNKLLKDYSTGTSQRKTPRNIQTSFWNNQFSRVAAILVVIFAISFLFHAILKENRPEAGDQIPSWFFITKSTNYGEKLNFALPDGSMVWLNAGSSLEFPSAFEDNVRLVKLHGEGFFEIAEDVAKPFKVQTGNLTITALGTSFNVNNRDKDDLRVSLVTGKVKVDDTFSEGEYFLIPGQELVYNPEDKTGAVYPFDLELVQGWRNGTLVFKKAPFEHVKSELERWYGVTISTSGSYSTSWHFNGKFENQTLETVLLSLSNIEEFKYEIEGKKVNISFN</sequence>
<dbReference type="Gene3D" id="3.55.50.30">
    <property type="match status" value="1"/>
</dbReference>
<keyword evidence="5" id="KW-1185">Reference proteome</keyword>
<feature type="domain" description="FecR protein" evidence="2">
    <location>
        <begin position="138"/>
        <end position="230"/>
    </location>
</feature>
<dbReference type="InterPro" id="IPR032508">
    <property type="entry name" value="FecR_C"/>
</dbReference>
<dbReference type="Proteomes" id="UP000006073">
    <property type="component" value="Unassembled WGS sequence"/>
</dbReference>
<gene>
    <name evidence="4" type="ORF">A33Q_4631</name>
</gene>
<organism evidence="4 5">
    <name type="scientific">Indibacter alkaliphilus (strain CCUG 57479 / KCTC 22604 / LW1)</name>
    <dbReference type="NCBI Taxonomy" id="1189612"/>
    <lineage>
        <taxon>Bacteria</taxon>
        <taxon>Pseudomonadati</taxon>
        <taxon>Bacteroidota</taxon>
        <taxon>Cytophagia</taxon>
        <taxon>Cytophagales</taxon>
        <taxon>Cyclobacteriaceae</taxon>
    </lineage>
</organism>
<dbReference type="Gene3D" id="2.60.120.1440">
    <property type="match status" value="1"/>
</dbReference>
<dbReference type="PIRSF" id="PIRSF018266">
    <property type="entry name" value="FecR"/>
    <property type="match status" value="1"/>
</dbReference>
<comment type="caution">
    <text evidence="4">The sequence shown here is derived from an EMBL/GenBank/DDBJ whole genome shotgun (WGS) entry which is preliminary data.</text>
</comment>
<evidence type="ECO:0000259" key="2">
    <source>
        <dbReference type="Pfam" id="PF04773"/>
    </source>
</evidence>
<dbReference type="InterPro" id="IPR012373">
    <property type="entry name" value="Ferrdict_sens_TM"/>
</dbReference>
<dbReference type="InterPro" id="IPR006860">
    <property type="entry name" value="FecR"/>
</dbReference>
<evidence type="ECO:0000313" key="4">
    <source>
        <dbReference type="EMBL" id="EOZ91563.1"/>
    </source>
</evidence>
<dbReference type="PANTHER" id="PTHR30273:SF2">
    <property type="entry name" value="PROTEIN FECR"/>
    <property type="match status" value="1"/>
</dbReference>
<evidence type="ECO:0000259" key="3">
    <source>
        <dbReference type="Pfam" id="PF16344"/>
    </source>
</evidence>
<dbReference type="EMBL" id="ALWO02000054">
    <property type="protein sequence ID" value="EOZ91563.1"/>
    <property type="molecule type" value="Genomic_DNA"/>
</dbReference>
<keyword evidence="1" id="KW-1133">Transmembrane helix</keyword>
<reference evidence="4 5" key="1">
    <citation type="journal article" date="2013" name="Genome Announc.">
        <title>Draft Genome Sequence of Indibacter alkaliphilus Strain LW1T, Isolated from Lonar Lake, a Haloalkaline Lake in the Buldana District of Maharashtra, India.</title>
        <authorList>
            <person name="Singh A."/>
            <person name="Kumar Jangir P."/>
            <person name="Sharma R."/>
            <person name="Singh A."/>
            <person name="Kumar Pinnaka A."/>
            <person name="Shivaji S."/>
        </authorList>
    </citation>
    <scope>NUCLEOTIDE SEQUENCE [LARGE SCALE GENOMIC DNA]</scope>
    <source>
        <strain evidence="5">CCUG 57479 / KCTC 22604 / LW1</strain>
    </source>
</reference>
<dbReference type="GO" id="GO:0016989">
    <property type="term" value="F:sigma factor antagonist activity"/>
    <property type="evidence" value="ECO:0007669"/>
    <property type="project" value="TreeGrafter"/>
</dbReference>
<evidence type="ECO:0000256" key="1">
    <source>
        <dbReference type="SAM" id="Phobius"/>
    </source>
</evidence>
<name>S2DP54_INDAL</name>
<keyword evidence="1" id="KW-0472">Membrane</keyword>
<dbReference type="Pfam" id="PF04773">
    <property type="entry name" value="FecR"/>
    <property type="match status" value="1"/>
</dbReference>
<dbReference type="STRING" id="1189612.A33Q_4631"/>
<feature type="transmembrane region" description="Helical" evidence="1">
    <location>
        <begin position="100"/>
        <end position="118"/>
    </location>
</feature>
<protein>
    <submittedName>
        <fullName evidence="4">Anti-sigma factor</fullName>
    </submittedName>
</protein>
<proteinExistence type="predicted"/>
<dbReference type="eggNOG" id="COG3712">
    <property type="taxonomic scope" value="Bacteria"/>
</dbReference>
<dbReference type="OrthoDB" id="837389at2"/>
<dbReference type="AlphaFoldDB" id="S2DP54"/>
<dbReference type="Pfam" id="PF16344">
    <property type="entry name" value="FecR_C"/>
    <property type="match status" value="1"/>
</dbReference>
<feature type="domain" description="Protein FecR C-terminal" evidence="3">
    <location>
        <begin position="275"/>
        <end position="342"/>
    </location>
</feature>
<keyword evidence="1" id="KW-0812">Transmembrane</keyword>
<accession>S2DP54</accession>
<dbReference type="PANTHER" id="PTHR30273">
    <property type="entry name" value="PERIPLASMIC SIGNAL SENSOR AND SIGMA FACTOR ACTIVATOR FECR-RELATED"/>
    <property type="match status" value="1"/>
</dbReference>
<dbReference type="RefSeq" id="WP_009035469.1">
    <property type="nucleotide sequence ID" value="NZ_ALWO02000054.1"/>
</dbReference>
<evidence type="ECO:0000313" key="5">
    <source>
        <dbReference type="Proteomes" id="UP000006073"/>
    </source>
</evidence>